<dbReference type="Proteomes" id="UP000439903">
    <property type="component" value="Unassembled WGS sequence"/>
</dbReference>
<comment type="caution">
    <text evidence="2">The sequence shown here is derived from an EMBL/GenBank/DDBJ whole genome shotgun (WGS) entry which is preliminary data.</text>
</comment>
<dbReference type="EMBL" id="WTPW01000921">
    <property type="protein sequence ID" value="KAF0469310.1"/>
    <property type="molecule type" value="Genomic_DNA"/>
</dbReference>
<proteinExistence type="predicted"/>
<name>A0A8H4AA25_GIGMA</name>
<feature type="region of interest" description="Disordered" evidence="1">
    <location>
        <begin position="44"/>
        <end position="66"/>
    </location>
</feature>
<sequence length="247" mass="28500">MVMLNKEEIEANEYKAIECYQGSARKVGKIQEWLVKSAKDNNLNADRDHEDKIKDPEEEFQETSQWNKEVKEQPGGELADIPNVGGCYWDGIGVNKAYEWCFEDTEDDNLASKFDTDEFWWRKLQLRKIKEETLEENNNNSDEGKGNKAKKYLKKEALSLACKRWNGRYQTSDKESYNLPISGQEVIQNTEYAGSSECVIFEVGYINECVDIAEVLNNKIINQLFDPGGSTFLKVKETAWRLKSTHI</sequence>
<organism evidence="2 3">
    <name type="scientific">Gigaspora margarita</name>
    <dbReference type="NCBI Taxonomy" id="4874"/>
    <lineage>
        <taxon>Eukaryota</taxon>
        <taxon>Fungi</taxon>
        <taxon>Fungi incertae sedis</taxon>
        <taxon>Mucoromycota</taxon>
        <taxon>Glomeromycotina</taxon>
        <taxon>Glomeromycetes</taxon>
        <taxon>Diversisporales</taxon>
        <taxon>Gigasporaceae</taxon>
        <taxon>Gigaspora</taxon>
    </lineage>
</organism>
<dbReference type="AlphaFoldDB" id="A0A8H4AA25"/>
<evidence type="ECO:0000313" key="2">
    <source>
        <dbReference type="EMBL" id="KAF0469310.1"/>
    </source>
</evidence>
<gene>
    <name evidence="2" type="ORF">F8M41_025589</name>
</gene>
<evidence type="ECO:0000256" key="1">
    <source>
        <dbReference type="SAM" id="MobiDB-lite"/>
    </source>
</evidence>
<evidence type="ECO:0000313" key="3">
    <source>
        <dbReference type="Proteomes" id="UP000439903"/>
    </source>
</evidence>
<keyword evidence="3" id="KW-1185">Reference proteome</keyword>
<protein>
    <submittedName>
        <fullName evidence="2">Uncharacterized protein</fullName>
    </submittedName>
</protein>
<reference evidence="2 3" key="1">
    <citation type="journal article" date="2019" name="Environ. Microbiol.">
        <title>At the nexus of three kingdoms: the genome of the mycorrhizal fungus Gigaspora margarita provides insights into plant, endobacterial and fungal interactions.</title>
        <authorList>
            <person name="Venice F."/>
            <person name="Ghignone S."/>
            <person name="Salvioli di Fossalunga A."/>
            <person name="Amselem J."/>
            <person name="Novero M."/>
            <person name="Xianan X."/>
            <person name="Sedzielewska Toro K."/>
            <person name="Morin E."/>
            <person name="Lipzen A."/>
            <person name="Grigoriev I.V."/>
            <person name="Henrissat B."/>
            <person name="Martin F.M."/>
            <person name="Bonfante P."/>
        </authorList>
    </citation>
    <scope>NUCLEOTIDE SEQUENCE [LARGE SCALE GENOMIC DNA]</scope>
    <source>
        <strain evidence="2 3">BEG34</strain>
    </source>
</reference>
<feature type="compositionally biased region" description="Basic and acidic residues" evidence="1">
    <location>
        <begin position="45"/>
        <end position="55"/>
    </location>
</feature>
<accession>A0A8H4AA25</accession>